<dbReference type="GO" id="GO:0016747">
    <property type="term" value="F:acyltransferase activity, transferring groups other than amino-acyl groups"/>
    <property type="evidence" value="ECO:0007669"/>
    <property type="project" value="InterPro"/>
</dbReference>
<dbReference type="PROSITE" id="PS51186">
    <property type="entry name" value="GNAT"/>
    <property type="match status" value="1"/>
</dbReference>
<keyword evidence="1" id="KW-0808">Transferase</keyword>
<dbReference type="SUPFAM" id="SSF55729">
    <property type="entry name" value="Acyl-CoA N-acyltransferases (Nat)"/>
    <property type="match status" value="1"/>
</dbReference>
<dbReference type="InterPro" id="IPR016181">
    <property type="entry name" value="Acyl_CoA_acyltransferase"/>
</dbReference>
<dbReference type="KEGG" id="cmic:caldi_19990"/>
<dbReference type="Gene3D" id="3.40.630.30">
    <property type="match status" value="1"/>
</dbReference>
<keyword evidence="5" id="KW-1185">Reference proteome</keyword>
<dbReference type="PANTHER" id="PTHR43877:SF1">
    <property type="entry name" value="ACETYLTRANSFERASE"/>
    <property type="match status" value="1"/>
</dbReference>
<evidence type="ECO:0000259" key="3">
    <source>
        <dbReference type="PROSITE" id="PS51186"/>
    </source>
</evidence>
<dbReference type="CDD" id="cd04301">
    <property type="entry name" value="NAT_SF"/>
    <property type="match status" value="1"/>
</dbReference>
<keyword evidence="2" id="KW-0012">Acyltransferase</keyword>
<evidence type="ECO:0000313" key="4">
    <source>
        <dbReference type="EMBL" id="BDG60909.1"/>
    </source>
</evidence>
<evidence type="ECO:0000256" key="2">
    <source>
        <dbReference type="ARBA" id="ARBA00023315"/>
    </source>
</evidence>
<evidence type="ECO:0000313" key="5">
    <source>
        <dbReference type="Proteomes" id="UP001163687"/>
    </source>
</evidence>
<evidence type="ECO:0000256" key="1">
    <source>
        <dbReference type="ARBA" id="ARBA00022679"/>
    </source>
</evidence>
<dbReference type="InterPro" id="IPR050832">
    <property type="entry name" value="Bact_Acetyltransf"/>
</dbReference>
<dbReference type="InterPro" id="IPR000182">
    <property type="entry name" value="GNAT_dom"/>
</dbReference>
<dbReference type="RefSeq" id="WP_264841595.1">
    <property type="nucleotide sequence ID" value="NZ_AP025628.1"/>
</dbReference>
<dbReference type="EMBL" id="AP025628">
    <property type="protein sequence ID" value="BDG60909.1"/>
    <property type="molecule type" value="Genomic_DNA"/>
</dbReference>
<accession>A0AA35CLW8</accession>
<dbReference type="Pfam" id="PF00583">
    <property type="entry name" value="Acetyltransf_1"/>
    <property type="match status" value="1"/>
</dbReference>
<sequence>MVQVRVGRAEDLPWLLHECALAAWEHISQREQVGAHFPVVAQRVETVVRAALAQPGGTVLVAEAAGRPVGSILYHMQPNPLTGQTEGLVLHLRVDPAWRRQGVGRILLRAAEQHLRQAGARGVGVVVGLHATDALRFATALGYWPERILMARPLI</sequence>
<reference evidence="4" key="1">
    <citation type="submission" date="2022-03" db="EMBL/GenBank/DDBJ databases">
        <title>Complete genome sequence of Caldinitratiruptor microaerophilus.</title>
        <authorList>
            <person name="Mukaiyama R."/>
            <person name="Nishiyama T."/>
            <person name="Ueda K."/>
        </authorList>
    </citation>
    <scope>NUCLEOTIDE SEQUENCE</scope>
    <source>
        <strain evidence="4">JCM 16183</strain>
    </source>
</reference>
<organism evidence="4 5">
    <name type="scientific">Caldinitratiruptor microaerophilus</name>
    <dbReference type="NCBI Taxonomy" id="671077"/>
    <lineage>
        <taxon>Bacteria</taxon>
        <taxon>Bacillati</taxon>
        <taxon>Bacillota</taxon>
        <taxon>Clostridia</taxon>
        <taxon>Eubacteriales</taxon>
        <taxon>Symbiobacteriaceae</taxon>
        <taxon>Caldinitratiruptor</taxon>
    </lineage>
</organism>
<dbReference type="Proteomes" id="UP001163687">
    <property type="component" value="Chromosome"/>
</dbReference>
<protein>
    <recommendedName>
        <fullName evidence="3">N-acetyltransferase domain-containing protein</fullName>
    </recommendedName>
</protein>
<name>A0AA35CLW8_9FIRM</name>
<proteinExistence type="predicted"/>
<feature type="domain" description="N-acetyltransferase" evidence="3">
    <location>
        <begin position="2"/>
        <end position="155"/>
    </location>
</feature>
<dbReference type="PANTHER" id="PTHR43877">
    <property type="entry name" value="AMINOALKYLPHOSPHONATE N-ACETYLTRANSFERASE-RELATED-RELATED"/>
    <property type="match status" value="1"/>
</dbReference>
<gene>
    <name evidence="4" type="ORF">caldi_19990</name>
</gene>
<dbReference type="AlphaFoldDB" id="A0AA35CLW8"/>